<evidence type="ECO:0000259" key="2">
    <source>
        <dbReference type="Pfam" id="PF16787"/>
    </source>
</evidence>
<dbReference type="EMBL" id="LT554635">
    <property type="protein sequence ID" value="SAM06693.1"/>
    <property type="molecule type" value="Genomic_DNA"/>
</dbReference>
<dbReference type="Pfam" id="PF16787">
    <property type="entry name" value="NDC10_II"/>
    <property type="match status" value="1"/>
</dbReference>
<evidence type="ECO:0000256" key="1">
    <source>
        <dbReference type="SAM" id="SignalP"/>
    </source>
</evidence>
<proteinExistence type="predicted"/>
<organism evidence="3">
    <name type="scientific">Absidia glauca</name>
    <name type="common">Pin mould</name>
    <dbReference type="NCBI Taxonomy" id="4829"/>
    <lineage>
        <taxon>Eukaryota</taxon>
        <taxon>Fungi</taxon>
        <taxon>Fungi incertae sedis</taxon>
        <taxon>Mucoromycota</taxon>
        <taxon>Mucoromycotina</taxon>
        <taxon>Mucoromycetes</taxon>
        <taxon>Mucorales</taxon>
        <taxon>Cunninghamellaceae</taxon>
        <taxon>Absidia</taxon>
    </lineage>
</organism>
<gene>
    <name evidence="3" type="primary">ABSGL_12477.1 scaffold 12955</name>
</gene>
<dbReference type="GO" id="GO:0003677">
    <property type="term" value="F:DNA binding"/>
    <property type="evidence" value="ECO:0007669"/>
    <property type="project" value="InterPro"/>
</dbReference>
<evidence type="ECO:0000313" key="3">
    <source>
        <dbReference type="EMBL" id="SAM06693.1"/>
    </source>
</evidence>
<feature type="domain" description="Ndc10" evidence="2">
    <location>
        <begin position="23"/>
        <end position="103"/>
    </location>
</feature>
<dbReference type="Proteomes" id="UP000078561">
    <property type="component" value="Unassembled WGS sequence"/>
</dbReference>
<dbReference type="InParanoid" id="A0A163MN44"/>
<dbReference type="Gene3D" id="1.10.443.20">
    <property type="entry name" value="Centromere DNA-binding protein complex CBF3 subunit, domain 2"/>
    <property type="match status" value="1"/>
</dbReference>
<name>A0A163MN44_ABSGL</name>
<keyword evidence="4" id="KW-1185">Reference proteome</keyword>
<feature type="signal peptide" evidence="1">
    <location>
        <begin position="1"/>
        <end position="20"/>
    </location>
</feature>
<accession>A0A163MN44</accession>
<reference evidence="3" key="1">
    <citation type="submission" date="2016-04" db="EMBL/GenBank/DDBJ databases">
        <authorList>
            <person name="Evans L.H."/>
            <person name="Alamgir A."/>
            <person name="Owens N."/>
            <person name="Weber N.D."/>
            <person name="Virtaneva K."/>
            <person name="Barbian K."/>
            <person name="Babar A."/>
            <person name="Rosenke K."/>
        </authorList>
    </citation>
    <scope>NUCLEOTIDE SEQUENCE [LARGE SCALE GENOMIC DNA]</scope>
    <source>
        <strain evidence="3">CBS 101.48</strain>
    </source>
</reference>
<dbReference type="InterPro" id="IPR038279">
    <property type="entry name" value="Ndc10_dom2_sf"/>
</dbReference>
<sequence length="133" mass="15199">MTARVSLLFRILSTLEKVLVYLDPPTSLCKKLVPAIDEWHDRLAAKTLNTVNSDPILPTVAGNASVQVIMMLRKTFIQDSVLMMELRPYHPIWQHSILSDPTYLSLKRDRPQIEAQEQDPAHTLLQQCVPVHF</sequence>
<keyword evidence="1" id="KW-0732">Signal</keyword>
<feature type="chain" id="PRO_5007844315" description="Ndc10 domain-containing protein" evidence="1">
    <location>
        <begin position="21"/>
        <end position="133"/>
    </location>
</feature>
<dbReference type="InterPro" id="IPR031872">
    <property type="entry name" value="NDC10_II"/>
</dbReference>
<dbReference type="OrthoDB" id="120763at2759"/>
<protein>
    <recommendedName>
        <fullName evidence="2">Ndc10 domain-containing protein</fullName>
    </recommendedName>
</protein>
<dbReference type="AlphaFoldDB" id="A0A163MN44"/>
<evidence type="ECO:0000313" key="4">
    <source>
        <dbReference type="Proteomes" id="UP000078561"/>
    </source>
</evidence>